<organism evidence="7 8">
    <name type="scientific">Candidula unifasciata</name>
    <dbReference type="NCBI Taxonomy" id="100452"/>
    <lineage>
        <taxon>Eukaryota</taxon>
        <taxon>Metazoa</taxon>
        <taxon>Spiralia</taxon>
        <taxon>Lophotrochozoa</taxon>
        <taxon>Mollusca</taxon>
        <taxon>Gastropoda</taxon>
        <taxon>Heterobranchia</taxon>
        <taxon>Euthyneura</taxon>
        <taxon>Panpulmonata</taxon>
        <taxon>Eupulmonata</taxon>
        <taxon>Stylommatophora</taxon>
        <taxon>Helicina</taxon>
        <taxon>Helicoidea</taxon>
        <taxon>Geomitridae</taxon>
        <taxon>Candidula</taxon>
    </lineage>
</organism>
<evidence type="ECO:0000256" key="5">
    <source>
        <dbReference type="SAM" id="Phobius"/>
    </source>
</evidence>
<evidence type="ECO:0000256" key="2">
    <source>
        <dbReference type="ARBA" id="ARBA00022692"/>
    </source>
</evidence>
<dbReference type="Proteomes" id="UP000678393">
    <property type="component" value="Unassembled WGS sequence"/>
</dbReference>
<feature type="transmembrane region" description="Helical" evidence="5">
    <location>
        <begin position="107"/>
        <end position="136"/>
    </location>
</feature>
<proteinExistence type="predicted"/>
<evidence type="ECO:0000256" key="4">
    <source>
        <dbReference type="ARBA" id="ARBA00023136"/>
    </source>
</evidence>
<dbReference type="GO" id="GO:0016020">
    <property type="term" value="C:membrane"/>
    <property type="evidence" value="ECO:0007669"/>
    <property type="project" value="UniProtKB-SubCell"/>
</dbReference>
<evidence type="ECO:0000259" key="6">
    <source>
        <dbReference type="PROSITE" id="PS50262"/>
    </source>
</evidence>
<dbReference type="PROSITE" id="PS50262">
    <property type="entry name" value="G_PROTEIN_RECEP_F1_2"/>
    <property type="match status" value="1"/>
</dbReference>
<keyword evidence="4 5" id="KW-0472">Membrane</keyword>
<evidence type="ECO:0000256" key="1">
    <source>
        <dbReference type="ARBA" id="ARBA00004370"/>
    </source>
</evidence>
<feature type="transmembrane region" description="Helical" evidence="5">
    <location>
        <begin position="25"/>
        <end position="47"/>
    </location>
</feature>
<evidence type="ECO:0000313" key="8">
    <source>
        <dbReference type="Proteomes" id="UP000678393"/>
    </source>
</evidence>
<name>A0A8S3YVY7_9EUPU</name>
<feature type="transmembrane region" description="Helical" evidence="5">
    <location>
        <begin position="269"/>
        <end position="290"/>
    </location>
</feature>
<keyword evidence="8" id="KW-1185">Reference proteome</keyword>
<dbReference type="SUPFAM" id="SSF81321">
    <property type="entry name" value="Family A G protein-coupled receptor-like"/>
    <property type="match status" value="1"/>
</dbReference>
<dbReference type="PANTHER" id="PTHR46641">
    <property type="entry name" value="FMRFAMIDE RECEPTOR-RELATED"/>
    <property type="match status" value="1"/>
</dbReference>
<feature type="domain" description="G-protein coupled receptors family 1 profile" evidence="6">
    <location>
        <begin position="48"/>
        <end position="322"/>
    </location>
</feature>
<comment type="subcellular location">
    <subcellularLocation>
        <location evidence="1">Membrane</location>
    </subcellularLocation>
</comment>
<comment type="caution">
    <text evidence="7">The sequence shown here is derived from an EMBL/GenBank/DDBJ whole genome shotgun (WGS) entry which is preliminary data.</text>
</comment>
<dbReference type="EMBL" id="CAJHNH020001022">
    <property type="protein sequence ID" value="CAG5121084.1"/>
    <property type="molecule type" value="Genomic_DNA"/>
</dbReference>
<dbReference type="Pfam" id="PF00001">
    <property type="entry name" value="7tm_1"/>
    <property type="match status" value="1"/>
</dbReference>
<dbReference type="InterPro" id="IPR000276">
    <property type="entry name" value="GPCR_Rhodpsn"/>
</dbReference>
<dbReference type="InterPro" id="IPR052954">
    <property type="entry name" value="GPCR-Ligand_Int"/>
</dbReference>
<keyword evidence="3 5" id="KW-1133">Transmembrane helix</keyword>
<accession>A0A8S3YVY7</accession>
<feature type="transmembrane region" description="Helical" evidence="5">
    <location>
        <begin position="67"/>
        <end position="87"/>
    </location>
</feature>
<dbReference type="AlphaFoldDB" id="A0A8S3YVY7"/>
<dbReference type="OrthoDB" id="6055344at2759"/>
<gene>
    <name evidence="7" type="ORF">CUNI_LOCUS6642</name>
</gene>
<keyword evidence="2 5" id="KW-0812">Transmembrane</keyword>
<feature type="transmembrane region" description="Helical" evidence="5">
    <location>
        <begin position="157"/>
        <end position="177"/>
    </location>
</feature>
<feature type="transmembrane region" description="Helical" evidence="5">
    <location>
        <begin position="216"/>
        <end position="243"/>
    </location>
</feature>
<dbReference type="Gene3D" id="1.20.1070.10">
    <property type="entry name" value="Rhodopsin 7-helix transmembrane proteins"/>
    <property type="match status" value="1"/>
</dbReference>
<evidence type="ECO:0000256" key="3">
    <source>
        <dbReference type="ARBA" id="ARBA00022989"/>
    </source>
</evidence>
<evidence type="ECO:0000313" key="7">
    <source>
        <dbReference type="EMBL" id="CAG5121084.1"/>
    </source>
</evidence>
<dbReference type="PANTHER" id="PTHR46641:SF2">
    <property type="entry name" value="FMRFAMIDE RECEPTOR"/>
    <property type="match status" value="1"/>
</dbReference>
<dbReference type="InterPro" id="IPR017452">
    <property type="entry name" value="GPCR_Rhodpsn_7TM"/>
</dbReference>
<sequence length="345" mass="38769">MASNTTVKMPGTTKMTPDLVFSEEMAFAIIIIFHRAIFPSMGVLGIAGNVTSMVILTRRGLRKCSNILLLSLSVSNVTFLIGVNNFTQHIYSNNDPEGFQFSKSINYVCYICHLICNLAYALGVTMGPLIPILITGERIIAIFCPLKANFILTPRRTVITLLCFFLVTGLYCFYHEILCVQLKTYVINGVTTTLIVDSDMWRNHVNSGLYQLLEHILNYLTGIIALGMITVGCVIIGLKIIYITKRRQQLTSRVNASTKRGITKTTKTLLKICFLYIVCYGSAFGLAYIVENKLQQWSVIRVVVCVHNLIVCINCLGDFLIYVASNATFWTSITVFRRMKTSFWK</sequence>
<reference evidence="7" key="1">
    <citation type="submission" date="2021-04" db="EMBL/GenBank/DDBJ databases">
        <authorList>
            <consortium name="Molecular Ecology Group"/>
        </authorList>
    </citation>
    <scope>NUCLEOTIDE SEQUENCE</scope>
</reference>
<protein>
    <recommendedName>
        <fullName evidence="6">G-protein coupled receptors family 1 profile domain-containing protein</fullName>
    </recommendedName>
</protein>
<dbReference type="GO" id="GO:0004930">
    <property type="term" value="F:G protein-coupled receptor activity"/>
    <property type="evidence" value="ECO:0007669"/>
    <property type="project" value="InterPro"/>
</dbReference>